<dbReference type="Pfam" id="PF21363">
    <property type="entry name" value="TRAF3_RING"/>
    <property type="match status" value="1"/>
</dbReference>
<dbReference type="GO" id="GO:0043122">
    <property type="term" value="P:regulation of canonical NF-kappaB signal transduction"/>
    <property type="evidence" value="ECO:0007669"/>
    <property type="project" value="TreeGrafter"/>
</dbReference>
<dbReference type="InterPro" id="IPR008974">
    <property type="entry name" value="TRAF-like"/>
</dbReference>
<dbReference type="Pfam" id="PF02176">
    <property type="entry name" value="zf-TRAF"/>
    <property type="match status" value="2"/>
</dbReference>
<dbReference type="FunFam" id="2.60.210.10:FF:000001">
    <property type="entry name" value="TNF receptor-associated factor"/>
    <property type="match status" value="1"/>
</dbReference>
<reference evidence="11" key="1">
    <citation type="submission" date="2020-04" db="EMBL/GenBank/DDBJ databases">
        <authorList>
            <person name="Alioto T."/>
            <person name="Alioto T."/>
            <person name="Gomez Garrido J."/>
        </authorList>
    </citation>
    <scope>NUCLEOTIDE SEQUENCE</scope>
    <source>
        <strain evidence="11">A484AB</strain>
    </source>
</reference>
<keyword evidence="11" id="KW-0675">Receptor</keyword>
<evidence type="ECO:0000256" key="8">
    <source>
        <dbReference type="ARBA" id="ARBA00022833"/>
    </source>
</evidence>
<evidence type="ECO:0000256" key="7">
    <source>
        <dbReference type="ARBA" id="ARBA00022771"/>
    </source>
</evidence>
<keyword evidence="2" id="KW-0963">Cytoplasm</keyword>
<keyword evidence="5" id="KW-0479">Metal-binding</keyword>
<protein>
    <submittedName>
        <fullName evidence="11">TNF receptor-associated factor 3-like</fullName>
    </submittedName>
</protein>
<evidence type="ECO:0000256" key="1">
    <source>
        <dbReference type="ARBA" id="ARBA00004496"/>
    </source>
</evidence>
<evidence type="ECO:0000256" key="6">
    <source>
        <dbReference type="ARBA" id="ARBA00022737"/>
    </source>
</evidence>
<keyword evidence="8" id="KW-0862">Zinc</keyword>
<proteinExistence type="predicted"/>
<comment type="subcellular location">
    <subcellularLocation>
        <location evidence="1">Cytoplasm</location>
    </subcellularLocation>
</comment>
<accession>A0A6S7JLP1</accession>
<dbReference type="InterPro" id="IPR012227">
    <property type="entry name" value="TNF_rcpt-assoc_TRAF_met"/>
</dbReference>
<dbReference type="InterPro" id="IPR049440">
    <property type="entry name" value="TRAF3/5_RING"/>
</dbReference>
<keyword evidence="6" id="KW-0677">Repeat</keyword>
<comment type="caution">
    <text evidence="11">The sequence shown here is derived from an EMBL/GenBank/DDBJ whole genome shotgun (WGS) entry which is preliminary data.</text>
</comment>
<dbReference type="GO" id="GO:0008270">
    <property type="term" value="F:zinc ion binding"/>
    <property type="evidence" value="ECO:0007669"/>
    <property type="project" value="UniProtKB-KW"/>
</dbReference>
<dbReference type="GO" id="GO:0005164">
    <property type="term" value="F:tumor necrosis factor receptor binding"/>
    <property type="evidence" value="ECO:0007669"/>
    <property type="project" value="TreeGrafter"/>
</dbReference>
<evidence type="ECO:0000313" key="11">
    <source>
        <dbReference type="EMBL" id="CAB4029940.1"/>
    </source>
</evidence>
<dbReference type="GO" id="GO:0006915">
    <property type="term" value="P:apoptotic process"/>
    <property type="evidence" value="ECO:0007669"/>
    <property type="project" value="UniProtKB-KW"/>
</dbReference>
<dbReference type="GO" id="GO:0009898">
    <property type="term" value="C:cytoplasmic side of plasma membrane"/>
    <property type="evidence" value="ECO:0007669"/>
    <property type="project" value="TreeGrafter"/>
</dbReference>
<dbReference type="PANTHER" id="PTHR10131:SF138">
    <property type="entry name" value="RE66324P"/>
    <property type="match status" value="1"/>
</dbReference>
<dbReference type="PROSITE" id="PS50144">
    <property type="entry name" value="MATH"/>
    <property type="match status" value="1"/>
</dbReference>
<dbReference type="GO" id="GO:0005737">
    <property type="term" value="C:cytoplasm"/>
    <property type="evidence" value="ECO:0007669"/>
    <property type="project" value="UniProtKB-SubCell"/>
</dbReference>
<dbReference type="PROSITE" id="PS00518">
    <property type="entry name" value="ZF_RING_1"/>
    <property type="match status" value="1"/>
</dbReference>
<dbReference type="SUPFAM" id="SSF49599">
    <property type="entry name" value="TRAF domain-like"/>
    <property type="match status" value="3"/>
</dbReference>
<gene>
    <name evidence="11" type="ORF">PACLA_8A036232</name>
</gene>
<evidence type="ECO:0000256" key="9">
    <source>
        <dbReference type="ARBA" id="ARBA00022843"/>
    </source>
</evidence>
<dbReference type="AlphaFoldDB" id="A0A6S7JLP1"/>
<dbReference type="PANTHER" id="PTHR10131">
    <property type="entry name" value="TNF RECEPTOR ASSOCIATED FACTOR"/>
    <property type="match status" value="1"/>
</dbReference>
<keyword evidence="3" id="KW-1017">Isopeptide bond</keyword>
<dbReference type="InterPro" id="IPR002083">
    <property type="entry name" value="MATH/TRAF_dom"/>
</dbReference>
<dbReference type="Gene3D" id="2.60.210.10">
    <property type="entry name" value="Apoptosis, Tumor Necrosis Factor Receptor Associated Protein 2, Chain A"/>
    <property type="match status" value="1"/>
</dbReference>
<evidence type="ECO:0000256" key="2">
    <source>
        <dbReference type="ARBA" id="ARBA00022490"/>
    </source>
</evidence>
<evidence type="ECO:0000256" key="4">
    <source>
        <dbReference type="ARBA" id="ARBA00022703"/>
    </source>
</evidence>
<keyword evidence="12" id="KW-1185">Reference proteome</keyword>
<dbReference type="InterPro" id="IPR001841">
    <property type="entry name" value="Znf_RING"/>
</dbReference>
<keyword evidence="4" id="KW-0053">Apoptosis</keyword>
<dbReference type="InterPro" id="IPR017907">
    <property type="entry name" value="Znf_RING_CS"/>
</dbReference>
<dbReference type="SMART" id="SM00061">
    <property type="entry name" value="MATH"/>
    <property type="match status" value="1"/>
</dbReference>
<dbReference type="Pfam" id="PF21355">
    <property type="entry name" value="TRAF-mep_MATH"/>
    <property type="match status" value="1"/>
</dbReference>
<dbReference type="Proteomes" id="UP001152795">
    <property type="component" value="Unassembled WGS sequence"/>
</dbReference>
<dbReference type="GO" id="GO:0042981">
    <property type="term" value="P:regulation of apoptotic process"/>
    <property type="evidence" value="ECO:0007669"/>
    <property type="project" value="InterPro"/>
</dbReference>
<dbReference type="OrthoDB" id="6499288at2759"/>
<dbReference type="InterPro" id="IPR049342">
    <property type="entry name" value="TRAF1-6_MATH_dom"/>
</dbReference>
<evidence type="ECO:0000256" key="10">
    <source>
        <dbReference type="ARBA" id="ARBA00023054"/>
    </source>
</evidence>
<dbReference type="SUPFAM" id="SSF57850">
    <property type="entry name" value="RING/U-box"/>
    <property type="match status" value="1"/>
</dbReference>
<dbReference type="InterPro" id="IPR001293">
    <property type="entry name" value="Znf_TRAF"/>
</dbReference>
<organism evidence="11 12">
    <name type="scientific">Paramuricea clavata</name>
    <name type="common">Red gorgonian</name>
    <name type="synonym">Violescent sea-whip</name>
    <dbReference type="NCBI Taxonomy" id="317549"/>
    <lineage>
        <taxon>Eukaryota</taxon>
        <taxon>Metazoa</taxon>
        <taxon>Cnidaria</taxon>
        <taxon>Anthozoa</taxon>
        <taxon>Octocorallia</taxon>
        <taxon>Malacalcyonacea</taxon>
        <taxon>Plexauridae</taxon>
        <taxon>Paramuricea</taxon>
    </lineage>
</organism>
<evidence type="ECO:0000256" key="5">
    <source>
        <dbReference type="ARBA" id="ARBA00022723"/>
    </source>
</evidence>
<keyword evidence="7" id="KW-0863">Zinc-finger</keyword>
<keyword evidence="9" id="KW-0832">Ubl conjugation</keyword>
<dbReference type="PROSITE" id="PS50089">
    <property type="entry name" value="ZF_RING_2"/>
    <property type="match status" value="1"/>
</dbReference>
<evidence type="ECO:0000313" key="12">
    <source>
        <dbReference type="Proteomes" id="UP001152795"/>
    </source>
</evidence>
<evidence type="ECO:0000256" key="3">
    <source>
        <dbReference type="ARBA" id="ARBA00022499"/>
    </source>
</evidence>
<dbReference type="Gene3D" id="3.30.40.10">
    <property type="entry name" value="Zinc/RING finger domain, C3HC4 (zinc finger)"/>
    <property type="match status" value="3"/>
</dbReference>
<dbReference type="EMBL" id="CACRXK020016511">
    <property type="protein sequence ID" value="CAB4029940.1"/>
    <property type="molecule type" value="Genomic_DNA"/>
</dbReference>
<sequence>MLSLSFQNFVMPGQQISKVDRRKIDSKFLCSKCELLLNEPMQTQCGHLMCKSCLQAVLSHANPVCPKDGASLNEKEIFLDGYTKRELMSLELHCSNNECDWFGAGKDLQAHIDSCEYTVIICVHTPCKAKIKRSLLAEHLKEECLYRSVQCENCQETLPFASVEKHVSESCQSAPLTCEYCQLTNIPRKEMRNHQTEECEEIDVECDFKSIGCDYTKVSKRKELRKHYKDASRFHIRLLLRFIFELQGGVQSIAPKFENFATKQLVLDEVNGIKDAISAEIKTMESKFSTMMGTVNGLIRRLENVDLNRASSSNGSGSNAEIRQVEMRMGKEIENLQAKNTRLETQLRETMEAMERYQNKMEQIDQSVAVITARFADLEPREPSQTKVNYNGVLLWKIEGYQRKRQDAINGVKTTIFSPYFYTSEFGYKMCAKLYMNGDGFGKGSHLSLFFVMMKGDYDALQTWPLQKKITMMLLDQGNGDHMIDAFHSDPQSSSFQRPKSDMNIASGSPLFMPLGSLNNRQYIKDDVMFIKIIVD</sequence>
<keyword evidence="10" id="KW-0175">Coiled coil</keyword>
<dbReference type="PIRSF" id="PIRSF015614">
    <property type="entry name" value="TRAF"/>
    <property type="match status" value="1"/>
</dbReference>
<dbReference type="GO" id="GO:0007165">
    <property type="term" value="P:signal transduction"/>
    <property type="evidence" value="ECO:0007669"/>
    <property type="project" value="InterPro"/>
</dbReference>
<dbReference type="InterPro" id="IPR013083">
    <property type="entry name" value="Znf_RING/FYVE/PHD"/>
</dbReference>
<name>A0A6S7JLP1_PARCT</name>
<dbReference type="PROSITE" id="PS50145">
    <property type="entry name" value="ZF_TRAF"/>
    <property type="match status" value="2"/>
</dbReference>